<dbReference type="EMBL" id="CP013069">
    <property type="protein sequence ID" value="ALV30526.1"/>
    <property type="molecule type" value="Genomic_DNA"/>
</dbReference>
<sequence>MFKEKVIPVVLGTIAMFISFGAFGPLFRLLPVSDTVRGVLIVCAGLLVFWLVSNFAVARLKKR</sequence>
<gene>
    <name evidence="1" type="ORF">APZ00_25215</name>
</gene>
<dbReference type="KEGG" id="pphr:APZ00_25215"/>
<keyword evidence="1" id="KW-0614">Plasmid</keyword>
<dbReference type="AlphaFoldDB" id="A0A0L0IT61"/>
<dbReference type="PATRIC" id="fig|121719.5.peg.2856"/>
<keyword evidence="2" id="KW-1185">Reference proteome</keyword>
<proteinExistence type="predicted"/>
<evidence type="ECO:0000313" key="2">
    <source>
        <dbReference type="Proteomes" id="UP000064921"/>
    </source>
</evidence>
<evidence type="ECO:0000313" key="1">
    <source>
        <dbReference type="EMBL" id="ALV30526.1"/>
    </source>
</evidence>
<organism evidence="1 2">
    <name type="scientific">Pannonibacter phragmitetus</name>
    <dbReference type="NCBI Taxonomy" id="121719"/>
    <lineage>
        <taxon>Bacteria</taxon>
        <taxon>Pseudomonadati</taxon>
        <taxon>Pseudomonadota</taxon>
        <taxon>Alphaproteobacteria</taxon>
        <taxon>Hyphomicrobiales</taxon>
        <taxon>Stappiaceae</taxon>
        <taxon>Pannonibacter</taxon>
    </lineage>
</organism>
<accession>A0A0L0IT61</accession>
<geneLocation type="plasmid" evidence="1 2">
    <name>p.p-1</name>
</geneLocation>
<protein>
    <submittedName>
        <fullName evidence="1">Uncharacterized protein</fullName>
    </submittedName>
</protein>
<reference evidence="1 2" key="1">
    <citation type="submission" date="2015-10" db="EMBL/GenBank/DDBJ databases">
        <title>The world's first case of liver abscess caused by Pannonibacter phragmitetus.</title>
        <authorList>
            <person name="Ming D."/>
            <person name="Wang M."/>
            <person name="Zhou Y."/>
            <person name="Jiang T."/>
            <person name="Hu S."/>
        </authorList>
    </citation>
    <scope>NUCLEOTIDE SEQUENCE [LARGE SCALE GENOMIC DNA]</scope>
    <source>
        <strain evidence="1 2">31801</strain>
        <plasmid evidence="2">Plasmid p.p-1</plasmid>
    </source>
</reference>
<dbReference type="Proteomes" id="UP000064921">
    <property type="component" value="Plasmid p.p-1"/>
</dbReference>
<name>A0A0L0IT61_9HYPH</name>